<dbReference type="PANTHER" id="PTHR30408:SF12">
    <property type="entry name" value="TYPE I RESTRICTION ENZYME MJAVIII SPECIFICITY SUBUNIT"/>
    <property type="match status" value="1"/>
</dbReference>
<dbReference type="InterPro" id="IPR044946">
    <property type="entry name" value="Restrct_endonuc_typeI_TRD_sf"/>
</dbReference>
<dbReference type="KEGG" id="aell:AELL_1426"/>
<feature type="domain" description="Type I restriction modification DNA specificity" evidence="4">
    <location>
        <begin position="255"/>
        <end position="393"/>
    </location>
</feature>
<keyword evidence="7" id="KW-1185">Reference proteome</keyword>
<keyword evidence="6" id="KW-0255">Endonuclease</keyword>
<keyword evidence="3" id="KW-0238">DNA-binding</keyword>
<dbReference type="EMBL" id="NXIG01000007">
    <property type="protein sequence ID" value="RXI30407.1"/>
    <property type="molecule type" value="Genomic_DNA"/>
</dbReference>
<name>A0A347U8B1_9BACT</name>
<accession>A0A347U8B1</accession>
<dbReference type="Gene3D" id="3.90.220.20">
    <property type="entry name" value="DNA methylase specificity domains"/>
    <property type="match status" value="2"/>
</dbReference>
<feature type="domain" description="Type I restriction modification DNA specificity" evidence="4">
    <location>
        <begin position="41"/>
        <end position="204"/>
    </location>
</feature>
<evidence type="ECO:0000259" key="4">
    <source>
        <dbReference type="Pfam" id="PF01420"/>
    </source>
</evidence>
<evidence type="ECO:0000313" key="6">
    <source>
        <dbReference type="EMBL" id="RXI30407.1"/>
    </source>
</evidence>
<proteinExistence type="inferred from homology"/>
<dbReference type="Pfam" id="PF01420">
    <property type="entry name" value="Methylase_S"/>
    <property type="match status" value="2"/>
</dbReference>
<evidence type="ECO:0000313" key="7">
    <source>
        <dbReference type="Proteomes" id="UP000262582"/>
    </source>
</evidence>
<dbReference type="GO" id="GO:0004519">
    <property type="term" value="F:endonuclease activity"/>
    <property type="evidence" value="ECO:0007669"/>
    <property type="project" value="UniProtKB-KW"/>
</dbReference>
<gene>
    <name evidence="5" type="primary">hsdS2</name>
    <name evidence="5" type="ORF">AELL_1426</name>
    <name evidence="6" type="ORF">CP962_08665</name>
</gene>
<keyword evidence="6" id="KW-0540">Nuclease</keyword>
<comment type="similarity">
    <text evidence="1">Belongs to the type-I restriction system S methylase family.</text>
</comment>
<dbReference type="Proteomes" id="UP000262582">
    <property type="component" value="Chromosome"/>
</dbReference>
<evidence type="ECO:0000313" key="5">
    <source>
        <dbReference type="EMBL" id="AXX95089.1"/>
    </source>
</evidence>
<keyword evidence="6" id="KW-0378">Hydrolase</keyword>
<reference evidence="6 8" key="1">
    <citation type="submission" date="2017-09" db="EMBL/GenBank/DDBJ databases">
        <title>Genomics of the genus Arcobacter.</title>
        <authorList>
            <person name="Perez-Cataluna A."/>
            <person name="Figueras M.J."/>
            <person name="Salas-Masso N."/>
        </authorList>
    </citation>
    <scope>NUCLEOTIDE SEQUENCE [LARGE SCALE GENOMIC DNA]</scope>
    <source>
        <strain evidence="6 8">CECT 7837</strain>
    </source>
</reference>
<dbReference type="PANTHER" id="PTHR30408">
    <property type="entry name" value="TYPE-1 RESTRICTION ENZYME ECOKI SPECIFICITY PROTEIN"/>
    <property type="match status" value="1"/>
</dbReference>
<dbReference type="Proteomes" id="UP000290588">
    <property type="component" value="Unassembled WGS sequence"/>
</dbReference>
<evidence type="ECO:0000256" key="3">
    <source>
        <dbReference type="ARBA" id="ARBA00023125"/>
    </source>
</evidence>
<evidence type="ECO:0000313" key="8">
    <source>
        <dbReference type="Proteomes" id="UP000290588"/>
    </source>
</evidence>
<sequence length="412" mass="47782">MSKNMNVPKLRFKEFSGDWEKIKIQNLIDNKSIISHLDGNHGALYPKSDEFTKNGIPYVTANDFINGKVNLKKCKCLPIERASKFKKGIAKNGDVLFAHNATVGPVALLETDFDYVVLSTTATYYRCDNQRLLNNYLKVYFNTNDFIEQYSRVMSQSTRNQVPITTQRLFYVQLPSKQEQEKIASFLTSVDTKIEQLTRKEELLQQYKKGVMQKIFSQEIRFKADDGSEFPEWKWKYGNEIFQTITNKNHSSELPILAITQEYGAIPRDMIDYQISVTDKSVATYKVVEIGDFIISLRSFQGGIEYSNYKGICSPAYIILRPHIEVEDRLYKLYMKTDNYIKELNKNIEGIRDGKMISFKQFSEIKLPYPSIEEQTKIANFLSSIDSKIEQVQKQLDSTKEFKKALLQQMFV</sequence>
<organism evidence="6 8">
    <name type="scientific">Arcobacter ellisii</name>
    <dbReference type="NCBI Taxonomy" id="913109"/>
    <lineage>
        <taxon>Bacteria</taxon>
        <taxon>Pseudomonadati</taxon>
        <taxon>Campylobacterota</taxon>
        <taxon>Epsilonproteobacteria</taxon>
        <taxon>Campylobacterales</taxon>
        <taxon>Arcobacteraceae</taxon>
        <taxon>Arcobacter</taxon>
    </lineage>
</organism>
<dbReference type="SUPFAM" id="SSF116734">
    <property type="entry name" value="DNA methylase specificity domain"/>
    <property type="match status" value="2"/>
</dbReference>
<evidence type="ECO:0000256" key="1">
    <source>
        <dbReference type="ARBA" id="ARBA00010923"/>
    </source>
</evidence>
<dbReference type="AlphaFoldDB" id="A0A347U8B1"/>
<dbReference type="GO" id="GO:0003677">
    <property type="term" value="F:DNA binding"/>
    <property type="evidence" value="ECO:0007669"/>
    <property type="project" value="UniProtKB-KW"/>
</dbReference>
<reference evidence="5 7" key="2">
    <citation type="submission" date="2018-08" db="EMBL/GenBank/DDBJ databases">
        <title>Complete genome of the Arcobacter ellisii type strain LMG 26155.</title>
        <authorList>
            <person name="Miller W.G."/>
            <person name="Yee E."/>
            <person name="Bono J.L."/>
        </authorList>
    </citation>
    <scope>NUCLEOTIDE SEQUENCE [LARGE SCALE GENOMIC DNA]</scope>
    <source>
        <strain evidence="5 7">LMG 26155</strain>
    </source>
</reference>
<dbReference type="OrthoDB" id="512700at2"/>
<dbReference type="REBASE" id="270490">
    <property type="entry name" value="S.Ael26155ORF1428P"/>
</dbReference>
<dbReference type="RefSeq" id="WP_118917278.1">
    <property type="nucleotide sequence ID" value="NZ_CP032097.1"/>
</dbReference>
<dbReference type="InterPro" id="IPR052021">
    <property type="entry name" value="Type-I_RS_S_subunit"/>
</dbReference>
<dbReference type="EMBL" id="CP032097">
    <property type="protein sequence ID" value="AXX95089.1"/>
    <property type="molecule type" value="Genomic_DNA"/>
</dbReference>
<dbReference type="GO" id="GO:0009307">
    <property type="term" value="P:DNA restriction-modification system"/>
    <property type="evidence" value="ECO:0007669"/>
    <property type="project" value="UniProtKB-KW"/>
</dbReference>
<dbReference type="InterPro" id="IPR000055">
    <property type="entry name" value="Restrct_endonuc_typeI_TRD"/>
</dbReference>
<evidence type="ECO:0000256" key="2">
    <source>
        <dbReference type="ARBA" id="ARBA00022747"/>
    </source>
</evidence>
<keyword evidence="2" id="KW-0680">Restriction system</keyword>
<protein>
    <submittedName>
        <fullName evidence="6">Restriction endonuclease</fullName>
    </submittedName>
    <submittedName>
        <fullName evidence="5">Type I restriction/modification system, specificity subunit</fullName>
    </submittedName>
</protein>